<proteinExistence type="inferred from homology"/>
<evidence type="ECO:0000313" key="5">
    <source>
        <dbReference type="EMBL" id="PNH01442.1"/>
    </source>
</evidence>
<dbReference type="InterPro" id="IPR007213">
    <property type="entry name" value="Ppm1/Ppm2/Tcmp"/>
</dbReference>
<reference evidence="5 6" key="1">
    <citation type="journal article" date="2017" name="Mol. Biol. Evol.">
        <title>The 4-celled Tetrabaena socialis nuclear genome reveals the essential components for genetic control of cell number at the origin of multicellularity in the volvocine lineage.</title>
        <authorList>
            <person name="Featherston J."/>
            <person name="Arakaki Y."/>
            <person name="Hanschen E.R."/>
            <person name="Ferris P.J."/>
            <person name="Michod R.E."/>
            <person name="Olson B.J.S.C."/>
            <person name="Nozaki H."/>
            <person name="Durand P.M."/>
        </authorList>
    </citation>
    <scope>NUCLEOTIDE SEQUENCE [LARGE SCALE GENOMIC DNA]</scope>
    <source>
        <strain evidence="5 6">NIES-571</strain>
    </source>
</reference>
<feature type="region of interest" description="Disordered" evidence="4">
    <location>
        <begin position="140"/>
        <end position="162"/>
    </location>
</feature>
<keyword evidence="3 5" id="KW-0808">Transferase</keyword>
<dbReference type="PANTHER" id="PTHR43619">
    <property type="entry name" value="S-ADENOSYL-L-METHIONINE-DEPENDENT METHYLTRANSFERASE YKTD-RELATED"/>
    <property type="match status" value="1"/>
</dbReference>
<evidence type="ECO:0000313" key="6">
    <source>
        <dbReference type="Proteomes" id="UP000236333"/>
    </source>
</evidence>
<dbReference type="AlphaFoldDB" id="A0A2J7ZMF6"/>
<dbReference type="OrthoDB" id="203237at2759"/>
<feature type="region of interest" description="Disordered" evidence="4">
    <location>
        <begin position="1"/>
        <end position="36"/>
    </location>
</feature>
<dbReference type="GO" id="GO:0032259">
    <property type="term" value="P:methylation"/>
    <property type="evidence" value="ECO:0007669"/>
    <property type="project" value="UniProtKB-KW"/>
</dbReference>
<protein>
    <submittedName>
        <fullName evidence="5">Putative S-adenosyl-L-methionine-dependent methyltransferase</fullName>
    </submittedName>
</protein>
<name>A0A2J7ZMF6_9CHLO</name>
<keyword evidence="6" id="KW-1185">Reference proteome</keyword>
<evidence type="ECO:0000256" key="3">
    <source>
        <dbReference type="ARBA" id="ARBA00022679"/>
    </source>
</evidence>
<dbReference type="InterPro" id="IPR029063">
    <property type="entry name" value="SAM-dependent_MTases_sf"/>
</dbReference>
<dbReference type="Proteomes" id="UP000236333">
    <property type="component" value="Unassembled WGS sequence"/>
</dbReference>
<dbReference type="NCBIfam" id="TIGR00027">
    <property type="entry name" value="mthyl_TIGR00027"/>
    <property type="match status" value="1"/>
</dbReference>
<dbReference type="InterPro" id="IPR011610">
    <property type="entry name" value="SAM_mthyl_Trfase_ML2640-like"/>
</dbReference>
<dbReference type="GO" id="GO:0008168">
    <property type="term" value="F:methyltransferase activity"/>
    <property type="evidence" value="ECO:0007669"/>
    <property type="project" value="UniProtKB-KW"/>
</dbReference>
<sequence>MSGTGSCSSASAAGSSRPPAAAGGSGSGTAAGGSGAANMAAEEAQLPASRLQLTEVETTAVMVALFRSLAAAVVARPDGSPYYDGSYDTAIVDACLPASERAALMTGHAVSMLPFIAVRTAAVDRHLLAALWGSGGGGGGGDASSTAAATPAASTSGRGMGGGGAVRQVVLIGAGLDARAWRLPLPCDGGTAGAEGGCTTVYELDSGAVEALKARVLGPLPPGGRRRVFAAVDLAAPGQALASLAAAGHDPHRPTAFVAEGLIGYLMTAAGDALLSGLRSIAAPGSVLLLTTPPSPAWRDELAAQGAKLHHVTYEEAEETLARARAAGWEAELERADALATRYGVPGSRFELIIGRVGAHGPEEPA</sequence>
<feature type="compositionally biased region" description="Low complexity" evidence="4">
    <location>
        <begin position="1"/>
        <end position="22"/>
    </location>
</feature>
<gene>
    <name evidence="5" type="ORF">TSOC_012669</name>
</gene>
<dbReference type="SUPFAM" id="SSF53335">
    <property type="entry name" value="S-adenosyl-L-methionine-dependent methyltransferases"/>
    <property type="match status" value="1"/>
</dbReference>
<evidence type="ECO:0000256" key="1">
    <source>
        <dbReference type="ARBA" id="ARBA00008138"/>
    </source>
</evidence>
<comment type="similarity">
    <text evidence="1">Belongs to the UPF0677 family.</text>
</comment>
<organism evidence="5 6">
    <name type="scientific">Tetrabaena socialis</name>
    <dbReference type="NCBI Taxonomy" id="47790"/>
    <lineage>
        <taxon>Eukaryota</taxon>
        <taxon>Viridiplantae</taxon>
        <taxon>Chlorophyta</taxon>
        <taxon>core chlorophytes</taxon>
        <taxon>Chlorophyceae</taxon>
        <taxon>CS clade</taxon>
        <taxon>Chlamydomonadales</taxon>
        <taxon>Tetrabaenaceae</taxon>
        <taxon>Tetrabaena</taxon>
    </lineage>
</organism>
<comment type="caution">
    <text evidence="5">The sequence shown here is derived from an EMBL/GenBank/DDBJ whole genome shotgun (WGS) entry which is preliminary data.</text>
</comment>
<dbReference type="EMBL" id="PGGS01000894">
    <property type="protein sequence ID" value="PNH01442.1"/>
    <property type="molecule type" value="Genomic_DNA"/>
</dbReference>
<dbReference type="Pfam" id="PF04072">
    <property type="entry name" value="LCM"/>
    <property type="match status" value="1"/>
</dbReference>
<evidence type="ECO:0000256" key="2">
    <source>
        <dbReference type="ARBA" id="ARBA00022603"/>
    </source>
</evidence>
<keyword evidence="2 5" id="KW-0489">Methyltransferase</keyword>
<dbReference type="Gene3D" id="3.40.50.150">
    <property type="entry name" value="Vaccinia Virus protein VP39"/>
    <property type="match status" value="1"/>
</dbReference>
<feature type="compositionally biased region" description="Gly residues" evidence="4">
    <location>
        <begin position="23"/>
        <end position="35"/>
    </location>
</feature>
<feature type="compositionally biased region" description="Low complexity" evidence="4">
    <location>
        <begin position="143"/>
        <end position="157"/>
    </location>
</feature>
<accession>A0A2J7ZMF6</accession>
<evidence type="ECO:0000256" key="4">
    <source>
        <dbReference type="SAM" id="MobiDB-lite"/>
    </source>
</evidence>
<dbReference type="PANTHER" id="PTHR43619:SF2">
    <property type="entry name" value="S-ADENOSYL-L-METHIONINE-DEPENDENT METHYLTRANSFERASES SUPERFAMILY PROTEIN"/>
    <property type="match status" value="1"/>
</dbReference>